<dbReference type="InterPro" id="IPR002871">
    <property type="entry name" value="NIF_FeS_clus_asmbl_NifU_N"/>
</dbReference>
<dbReference type="Proteomes" id="UP000051789">
    <property type="component" value="Unassembled WGS sequence"/>
</dbReference>
<proteinExistence type="predicted"/>
<sequence>MQQLYRQVLLDAAAHPRHAVALAHPQATVAAKNPTCGDTLTLALTTDGQRVTGISAQAAGCTISRASASMMTTVVADAPLTTVHQLSAAFQAMVVDGQPAPRSLGDAAALASVHDFPARVKCALLAWTTLDAALRQLPGAKGDDKDATDEEHQE</sequence>
<dbReference type="NCBIfam" id="TIGR01994">
    <property type="entry name" value="SUF_scaf_2"/>
    <property type="match status" value="1"/>
</dbReference>
<name>A0A0R2CAE6_9LACO</name>
<evidence type="ECO:0000313" key="3">
    <source>
        <dbReference type="Proteomes" id="UP000051789"/>
    </source>
</evidence>
<dbReference type="AlphaFoldDB" id="A0A0R2CAE6"/>
<feature type="domain" description="NIF system FeS cluster assembly NifU N-terminal" evidence="1">
    <location>
        <begin position="5"/>
        <end position="122"/>
    </location>
</feature>
<dbReference type="PATRIC" id="fig|1423810.4.peg.1607"/>
<dbReference type="GO" id="GO:0005506">
    <property type="term" value="F:iron ion binding"/>
    <property type="evidence" value="ECO:0007669"/>
    <property type="project" value="InterPro"/>
</dbReference>
<protein>
    <recommendedName>
        <fullName evidence="1">NIF system FeS cluster assembly NifU N-terminal domain-containing protein</fullName>
    </recommendedName>
</protein>
<keyword evidence="3" id="KW-1185">Reference proteome</keyword>
<dbReference type="PANTHER" id="PTHR10093">
    <property type="entry name" value="IRON-SULFUR CLUSTER ASSEMBLY ENZYME NIFU HOMOLOG"/>
    <property type="match status" value="1"/>
</dbReference>
<dbReference type="GO" id="GO:0016226">
    <property type="term" value="P:iron-sulfur cluster assembly"/>
    <property type="evidence" value="ECO:0007669"/>
    <property type="project" value="InterPro"/>
</dbReference>
<dbReference type="SUPFAM" id="SSF82649">
    <property type="entry name" value="SufE/NifU"/>
    <property type="match status" value="1"/>
</dbReference>
<dbReference type="EMBL" id="AYZK01000004">
    <property type="protein sequence ID" value="KRM86980.1"/>
    <property type="molecule type" value="Genomic_DNA"/>
</dbReference>
<dbReference type="CDD" id="cd06664">
    <property type="entry name" value="IscU_like"/>
    <property type="match status" value="1"/>
</dbReference>
<dbReference type="Gene3D" id="3.90.1010.10">
    <property type="match status" value="1"/>
</dbReference>
<dbReference type="Pfam" id="PF01592">
    <property type="entry name" value="NifU_N"/>
    <property type="match status" value="1"/>
</dbReference>
<evidence type="ECO:0000313" key="2">
    <source>
        <dbReference type="EMBL" id="KRM86980.1"/>
    </source>
</evidence>
<comment type="caution">
    <text evidence="2">The sequence shown here is derived from an EMBL/GenBank/DDBJ whole genome shotgun (WGS) entry which is preliminary data.</text>
</comment>
<organism evidence="2 3">
    <name type="scientific">Lacticaseibacillus thailandensis DSM 22698 = JCM 13996</name>
    <dbReference type="NCBI Taxonomy" id="1423810"/>
    <lineage>
        <taxon>Bacteria</taxon>
        <taxon>Bacillati</taxon>
        <taxon>Bacillota</taxon>
        <taxon>Bacilli</taxon>
        <taxon>Lactobacillales</taxon>
        <taxon>Lactobacillaceae</taxon>
        <taxon>Lacticaseibacillus</taxon>
    </lineage>
</organism>
<dbReference type="GO" id="GO:0051536">
    <property type="term" value="F:iron-sulfur cluster binding"/>
    <property type="evidence" value="ECO:0007669"/>
    <property type="project" value="InterPro"/>
</dbReference>
<evidence type="ECO:0000259" key="1">
    <source>
        <dbReference type="Pfam" id="PF01592"/>
    </source>
</evidence>
<accession>A0A0R2CAE6</accession>
<dbReference type="STRING" id="1423810.FD19_GL001561"/>
<reference evidence="2 3" key="1">
    <citation type="journal article" date="2015" name="Genome Announc.">
        <title>Expanding the biotechnology potential of lactobacilli through comparative genomics of 213 strains and associated genera.</title>
        <authorList>
            <person name="Sun Z."/>
            <person name="Harris H.M."/>
            <person name="McCann A."/>
            <person name="Guo C."/>
            <person name="Argimon S."/>
            <person name="Zhang W."/>
            <person name="Yang X."/>
            <person name="Jeffery I.B."/>
            <person name="Cooney J.C."/>
            <person name="Kagawa T.F."/>
            <person name="Liu W."/>
            <person name="Song Y."/>
            <person name="Salvetti E."/>
            <person name="Wrobel A."/>
            <person name="Rasinkangas P."/>
            <person name="Parkhill J."/>
            <person name="Rea M.C."/>
            <person name="O'Sullivan O."/>
            <person name="Ritari J."/>
            <person name="Douillard F.P."/>
            <person name="Paul Ross R."/>
            <person name="Yang R."/>
            <person name="Briner A.E."/>
            <person name="Felis G.E."/>
            <person name="de Vos W.M."/>
            <person name="Barrangou R."/>
            <person name="Klaenhammer T.R."/>
            <person name="Caufield P.W."/>
            <person name="Cui Y."/>
            <person name="Zhang H."/>
            <person name="O'Toole P.W."/>
        </authorList>
    </citation>
    <scope>NUCLEOTIDE SEQUENCE [LARGE SCALE GENOMIC DNA]</scope>
    <source>
        <strain evidence="2 3">DSM 22698</strain>
    </source>
</reference>
<gene>
    <name evidence="2" type="ORF">FD19_GL001561</name>
</gene>